<dbReference type="GO" id="GO:0005737">
    <property type="term" value="C:cytoplasm"/>
    <property type="evidence" value="ECO:0007669"/>
    <property type="project" value="TreeGrafter"/>
</dbReference>
<dbReference type="PANTHER" id="PTHR43775:SF37">
    <property type="entry name" value="SI:DKEY-61P9.11"/>
    <property type="match status" value="1"/>
</dbReference>
<feature type="region of interest" description="C-terminal hotdog fold" evidence="4">
    <location>
        <begin position="1816"/>
        <end position="1961"/>
    </location>
</feature>
<sequence length="1993" mass="213404">MSPTSSPTTSTTRNGRPHEEVALTATPFFRDRLVLVTGGARGVGREIVRMLVAQGAHVIINYFHSRDAARDLRAEITERGGRADLIWASVAKQDHVERMFEEITERHGHLDTLINNAAAGAVLPPEQLEETHWLRGFRTNVLGSFWCSMGAARLMADRPGAAIVNLSSIGSDQVTHRDYMSLGCTKAGVEALTRYLAVELAPRGIRVNTASAGLLASEVAGLFHEADRWKNSICESTALHRLGTMAELAALVLFLASDDAQWITGQRIVADGGFALAPGPLGMWPGHEAAMAPDVAATPSAPPARPAYGGPVAVVGAGVAVPGASTLEELWELLQGDRDVFSEPDRYNIDDFHCPDPAVSDRTYTRVGGYVKALRAHPELARELRAGDWPSDTELAPRLLRHCLHQALEGVARDSADRWLFSAGTGLQYLFFEHALMNSSYLARFEHLLDQGPLRDAVASALSAHYHHDGVVPRDMLSADTYRMVASGLLPESTEMVSVDTACSTGLYALDLGIRAIREGSCDVAACGTAFEYTPRLQVLLARAHAISRSGRVRAFDRDGDGTIFGEGAGMVILKPLDRAHADGDPVLAVLAGTGVASDGKAKAIYAPNAAGQRKAISHAWRDAGIGDRDIDWVIAHGTGTPAGDETELAVLSELIGTQGAPCPITSNKPIVGHTGSTAGMVSLLHAILAMRHDLIPAQRMFSGPRTPLDPARTRSTIPTDPVPWPSRLDRPRIAGISSFGFGGTDAHLIVADDHPALPAPEANVTTTGDPMVLVGWAGGFPGEPEGEQGAPAAWLRGRGRPPPLDFGAAYPPERCTGLQIPPAVIEHLDRVQMMALEATGRLAASLGAAWEELTETTGVIVANMSGQRRAEDFGERIYLDDCGRALSALPDQDTVAAAMEGLRDQVRNAVPATTEDSIAGCLANLAAGRVANYYNLRGPNILMDAGLDSAAAALRCAERWLRHGVCRLALVHAVNGNATESWRALLNDLVPPGRSLAEGALAWALTTRSFARRRGLPVLATIATEMGTGGEAGSDSPVRGTAWSMPPLRGADRTYLAADGLIAGLNAVLANRTIHLSPGTPDAPRIIIEPGDGRYGEGADEGADENADKGAGEGADEGTGESAARSPADEHDVVTLSLRPSPLPARSVRRPTQALPAHTLVVTDDAGLAEQVTAAHGSERGDMAIWCPAGQEAPCPEAVPVDPLHAAAAAAELPFKPRHVRVLARLPELSAAPDAPDAPVDRLLILHDLTFAALQASFGDAAESGSFVIVLKGGLRRDSPAAFAGLFTGLTKTSHLESPGIWSCCLLLDDQAADAEVLSILERESTAFQPATVVAYRDRRRLTYALEQVETARGPGTHEDLSLNGDSVVVATGGGRGITARVLTALAERTGCHLYLLGRTDPSTLDDGPLPSRQDFLRLRLAAAPGRSVREANQLYERQRRAHEVRATCEALSQHVGGDHVHYLRCDVGDLAAVQSAIRLITERHQRIDLLIHGAGQSASKALARKTVQDFRRVRDTKVRGYLNLRAALQRNAPTRWCNFSSLAALTGQPGDHDYVAANDFLLTAAWASRQDSASEYSLLWSAWSDVGMASDDLVAGRMRRNGPGDTPISPERGVAQFLRAQASEPPPVLAYPRSAEARTLGDIGLDRPSETDPETDREPDPGPEAFSPTPMLDQQVSRGADQIVFTKTFTTEGDWWLPHHVIDDRPTVPGVFTIETAVEAANRFRPDLRLLQVRGLRLHAPITVRPGRSRAVKVRATLLSSQDEQATVAVHVLSDVIAPNGTLLRADRLHHEVTVVLAKDLPPAPRWDHPEPLASVAQDPTAVPTRFLRLTGPFASIIDPRHDERGSLAHYGFPALDSREDLRGFLAPVLMMDAMVRMPMFCLSTGNRFFLGQITEVNRIDVHADVNDLDIIDTYRTRTRLWVNTRENQQEVAAVAPDGTVLLRMTGLRYVSHAILDAETGAISTEPGAGRPLAFGGPEASPLPESSPRTS</sequence>
<dbReference type="InterPro" id="IPR014031">
    <property type="entry name" value="Ketoacyl_synth_C"/>
</dbReference>
<feature type="region of interest" description="Disordered" evidence="6">
    <location>
        <begin position="1082"/>
        <end position="1132"/>
    </location>
</feature>
<evidence type="ECO:0000256" key="4">
    <source>
        <dbReference type="PROSITE-ProRule" id="PRU01363"/>
    </source>
</evidence>
<evidence type="ECO:0000259" key="7">
    <source>
        <dbReference type="PROSITE" id="PS52004"/>
    </source>
</evidence>
<accession>A0A4R5C9V8</accession>
<feature type="region of interest" description="Disordered" evidence="6">
    <location>
        <begin position="705"/>
        <end position="730"/>
    </location>
</feature>
<dbReference type="GO" id="GO:0071770">
    <property type="term" value="P:DIM/DIP cell wall layer assembly"/>
    <property type="evidence" value="ECO:0007669"/>
    <property type="project" value="TreeGrafter"/>
</dbReference>
<dbReference type="InterPro" id="IPR042104">
    <property type="entry name" value="PKS_dehydratase_sf"/>
</dbReference>
<evidence type="ECO:0000256" key="1">
    <source>
        <dbReference type="ARBA" id="ARBA00022450"/>
    </source>
</evidence>
<dbReference type="PROSITE" id="PS52004">
    <property type="entry name" value="KS3_2"/>
    <property type="match status" value="1"/>
</dbReference>
<dbReference type="InterPro" id="IPR013968">
    <property type="entry name" value="PKS_KR"/>
</dbReference>
<dbReference type="InterPro" id="IPR020807">
    <property type="entry name" value="PKS_DH"/>
</dbReference>
<dbReference type="OrthoDB" id="3676637at2"/>
<dbReference type="Gene3D" id="3.10.129.110">
    <property type="entry name" value="Polyketide synthase dehydratase"/>
    <property type="match status" value="1"/>
</dbReference>
<dbReference type="SUPFAM" id="SSF51735">
    <property type="entry name" value="NAD(P)-binding Rossmann-fold domains"/>
    <property type="match status" value="3"/>
</dbReference>
<dbReference type="GO" id="GO:0006633">
    <property type="term" value="P:fatty acid biosynthetic process"/>
    <property type="evidence" value="ECO:0007669"/>
    <property type="project" value="TreeGrafter"/>
</dbReference>
<dbReference type="InterPro" id="IPR036291">
    <property type="entry name" value="NAD(P)-bd_dom_sf"/>
</dbReference>
<dbReference type="Pfam" id="PF08659">
    <property type="entry name" value="KR"/>
    <property type="match status" value="1"/>
</dbReference>
<dbReference type="GO" id="GO:0005886">
    <property type="term" value="C:plasma membrane"/>
    <property type="evidence" value="ECO:0007669"/>
    <property type="project" value="TreeGrafter"/>
</dbReference>
<keyword evidence="5" id="KW-0808">Transferase</keyword>
<dbReference type="GO" id="GO:0016491">
    <property type="term" value="F:oxidoreductase activity"/>
    <property type="evidence" value="ECO:0007669"/>
    <property type="project" value="UniProtKB-KW"/>
</dbReference>
<dbReference type="CDD" id="cd00833">
    <property type="entry name" value="PKS"/>
    <property type="match status" value="1"/>
</dbReference>
<keyword evidence="2" id="KW-0597">Phosphoprotein</keyword>
<feature type="region of interest" description="N-terminal hotdog fold" evidence="4">
    <location>
        <begin position="1671"/>
        <end position="1805"/>
    </location>
</feature>
<dbReference type="SUPFAM" id="SSF53901">
    <property type="entry name" value="Thiolase-like"/>
    <property type="match status" value="3"/>
</dbReference>
<keyword evidence="3" id="KW-0560">Oxidoreductase</keyword>
<comment type="caution">
    <text evidence="9">The sequence shown here is derived from an EMBL/GenBank/DDBJ whole genome shotgun (WGS) entry which is preliminary data.</text>
</comment>
<dbReference type="InterPro" id="IPR049900">
    <property type="entry name" value="PKS_mFAS_DH"/>
</dbReference>
<dbReference type="SMART" id="SM00822">
    <property type="entry name" value="PKS_KR"/>
    <property type="match status" value="1"/>
</dbReference>
<keyword evidence="10" id="KW-1185">Reference proteome</keyword>
<evidence type="ECO:0000313" key="10">
    <source>
        <dbReference type="Proteomes" id="UP000294513"/>
    </source>
</evidence>
<dbReference type="InterPro" id="IPR016039">
    <property type="entry name" value="Thiolase-like"/>
</dbReference>
<dbReference type="InterPro" id="IPR002347">
    <property type="entry name" value="SDR_fam"/>
</dbReference>
<dbReference type="InterPro" id="IPR057326">
    <property type="entry name" value="KR_dom"/>
</dbReference>
<dbReference type="Gene3D" id="3.40.47.10">
    <property type="match status" value="2"/>
</dbReference>
<dbReference type="Proteomes" id="UP000294513">
    <property type="component" value="Unassembled WGS sequence"/>
</dbReference>
<comment type="similarity">
    <text evidence="5">Belongs to the thiolase-like superfamily. Beta-ketoacyl-ACP synthases family.</text>
</comment>
<evidence type="ECO:0000256" key="5">
    <source>
        <dbReference type="RuleBase" id="RU003694"/>
    </source>
</evidence>
<dbReference type="SMART" id="SM00826">
    <property type="entry name" value="PKS_DH"/>
    <property type="match status" value="1"/>
</dbReference>
<dbReference type="InterPro" id="IPR020841">
    <property type="entry name" value="PKS_Beta-ketoAc_synthase_dom"/>
</dbReference>
<feature type="active site" description="Proton donor; for dehydratase activity" evidence="4">
    <location>
        <position position="1875"/>
    </location>
</feature>
<evidence type="ECO:0000256" key="3">
    <source>
        <dbReference type="ARBA" id="ARBA00023002"/>
    </source>
</evidence>
<dbReference type="InterPro" id="IPR049552">
    <property type="entry name" value="PKS_DH_N"/>
</dbReference>
<dbReference type="PANTHER" id="PTHR43775">
    <property type="entry name" value="FATTY ACID SYNTHASE"/>
    <property type="match status" value="1"/>
</dbReference>
<keyword evidence="1" id="KW-0596">Phosphopantetheine</keyword>
<feature type="domain" description="PKS/mFAS DH" evidence="8">
    <location>
        <begin position="1671"/>
        <end position="1961"/>
    </location>
</feature>
<dbReference type="GO" id="GO:0004312">
    <property type="term" value="F:fatty acid synthase activity"/>
    <property type="evidence" value="ECO:0007669"/>
    <property type="project" value="TreeGrafter"/>
</dbReference>
<evidence type="ECO:0000256" key="2">
    <source>
        <dbReference type="ARBA" id="ARBA00022553"/>
    </source>
</evidence>
<dbReference type="InterPro" id="IPR050091">
    <property type="entry name" value="PKS_NRPS_Biosynth_Enz"/>
</dbReference>
<dbReference type="PRINTS" id="PR00081">
    <property type="entry name" value="GDHRDH"/>
</dbReference>
<feature type="domain" description="Ketosynthase family 3 (KS3)" evidence="7">
    <location>
        <begin position="309"/>
        <end position="753"/>
    </location>
</feature>
<protein>
    <submittedName>
        <fullName evidence="9">SDR family oxidoreductase</fullName>
    </submittedName>
</protein>
<feature type="compositionally biased region" description="Basic and acidic residues" evidence="6">
    <location>
        <begin position="1646"/>
        <end position="1662"/>
    </location>
</feature>
<feature type="active site" description="Proton acceptor; for dehydratase activity" evidence="4">
    <location>
        <position position="1702"/>
    </location>
</feature>
<organism evidence="9 10">
    <name type="scientific">Actinomadura rubrisoli</name>
    <dbReference type="NCBI Taxonomy" id="2530368"/>
    <lineage>
        <taxon>Bacteria</taxon>
        <taxon>Bacillati</taxon>
        <taxon>Actinomycetota</taxon>
        <taxon>Actinomycetes</taxon>
        <taxon>Streptosporangiales</taxon>
        <taxon>Thermomonosporaceae</taxon>
        <taxon>Actinomadura</taxon>
    </lineage>
</organism>
<evidence type="ECO:0000259" key="8">
    <source>
        <dbReference type="PROSITE" id="PS52019"/>
    </source>
</evidence>
<dbReference type="InterPro" id="IPR014030">
    <property type="entry name" value="Ketoacyl_synth_N"/>
</dbReference>
<dbReference type="Pfam" id="PF00109">
    <property type="entry name" value="ketoacyl-synt"/>
    <property type="match status" value="3"/>
</dbReference>
<dbReference type="SMART" id="SM00825">
    <property type="entry name" value="PKS_KS"/>
    <property type="match status" value="1"/>
</dbReference>
<dbReference type="EMBL" id="SMKU01000026">
    <property type="protein sequence ID" value="TDD93802.1"/>
    <property type="molecule type" value="Genomic_DNA"/>
</dbReference>
<name>A0A4R5C9V8_9ACTN</name>
<dbReference type="PROSITE" id="PS52019">
    <property type="entry name" value="PKS_MFAS_DH"/>
    <property type="match status" value="1"/>
</dbReference>
<feature type="region of interest" description="Disordered" evidence="6">
    <location>
        <begin position="1627"/>
        <end position="1674"/>
    </location>
</feature>
<evidence type="ECO:0000256" key="6">
    <source>
        <dbReference type="SAM" id="MobiDB-lite"/>
    </source>
</evidence>
<gene>
    <name evidence="9" type="ORF">E1298_08460</name>
</gene>
<dbReference type="Gene3D" id="3.40.50.720">
    <property type="entry name" value="NAD(P)-binding Rossmann-like Domain"/>
    <property type="match status" value="2"/>
</dbReference>
<reference evidence="9 10" key="1">
    <citation type="submission" date="2019-03" db="EMBL/GenBank/DDBJ databases">
        <title>Draft genome sequences of novel Actinobacteria.</title>
        <authorList>
            <person name="Sahin N."/>
            <person name="Ay H."/>
            <person name="Saygin H."/>
        </authorList>
    </citation>
    <scope>NUCLEOTIDE SEQUENCE [LARGE SCALE GENOMIC DNA]</scope>
    <source>
        <strain evidence="9 10">H3C3</strain>
    </source>
</reference>
<dbReference type="Pfam" id="PF21089">
    <property type="entry name" value="PKS_DH_N"/>
    <property type="match status" value="1"/>
</dbReference>
<evidence type="ECO:0000313" key="9">
    <source>
        <dbReference type="EMBL" id="TDD93802.1"/>
    </source>
</evidence>
<proteinExistence type="inferred from homology"/>
<dbReference type="FunFam" id="3.40.50.720:FF:000084">
    <property type="entry name" value="Short-chain dehydrogenase reductase"/>
    <property type="match status" value="1"/>
</dbReference>
<feature type="region of interest" description="Disordered" evidence="6">
    <location>
        <begin position="1969"/>
        <end position="1993"/>
    </location>
</feature>
<dbReference type="Pfam" id="PF02801">
    <property type="entry name" value="Ketoacyl-synt_C"/>
    <property type="match status" value="1"/>
</dbReference>
<dbReference type="Pfam" id="PF13561">
    <property type="entry name" value="adh_short_C2"/>
    <property type="match status" value="1"/>
</dbReference>